<gene>
    <name evidence="2" type="ORF">APZ18_05795</name>
</gene>
<keyword evidence="1" id="KW-0812">Transmembrane</keyword>
<reference evidence="2 3" key="1">
    <citation type="submission" date="2015-10" db="EMBL/GenBank/DDBJ databases">
        <title>Butyribacter intestini gen. nov., sp. nov., a butyric acid-producing bacterium of the family Lachnospiraceae isolated from the human faeces.</title>
        <authorList>
            <person name="Zou Y."/>
            <person name="Xue W."/>
            <person name="Luo G."/>
            <person name="Lv M."/>
        </authorList>
    </citation>
    <scope>NUCLEOTIDE SEQUENCE [LARGE SCALE GENOMIC DNA]</scope>
    <source>
        <strain evidence="2 3">TF01-11</strain>
    </source>
</reference>
<feature type="transmembrane region" description="Helical" evidence="1">
    <location>
        <begin position="20"/>
        <end position="37"/>
    </location>
</feature>
<dbReference type="AlphaFoldDB" id="A0AAW3JWK6"/>
<feature type="transmembrane region" description="Helical" evidence="1">
    <location>
        <begin position="43"/>
        <end position="60"/>
    </location>
</feature>
<name>A0AAW3JWK6_9FIRM</name>
<sequence>MEELYSETYLKAKPSPKRTALRFGLIFLCLFLVVFDLMVLKSLYLLIFVFIVDAMIIYFLPKKNVAYEYVFVDGQIDFDFIINGERRKHKKRIDMEKIELIAPEDAPVLYNSRNLPMEDYSSRMSGDKHYIAVVLGDKGKERIRFTPDEKMLELMKLKGRSKVQEA</sequence>
<evidence type="ECO:0000256" key="1">
    <source>
        <dbReference type="SAM" id="Phobius"/>
    </source>
</evidence>
<evidence type="ECO:0000313" key="3">
    <source>
        <dbReference type="Proteomes" id="UP000050833"/>
    </source>
</evidence>
<organism evidence="2 3">
    <name type="scientific">Butyribacter intestini</name>
    <dbReference type="NCBI Taxonomy" id="1703332"/>
    <lineage>
        <taxon>Bacteria</taxon>
        <taxon>Bacillati</taxon>
        <taxon>Bacillota</taxon>
        <taxon>Clostridia</taxon>
        <taxon>Lachnospirales</taxon>
        <taxon>Lachnospiraceae</taxon>
        <taxon>Butyribacter</taxon>
    </lineage>
</organism>
<dbReference type="RefSeq" id="WP_055942485.1">
    <property type="nucleotide sequence ID" value="NZ_JAQDCV010000001.1"/>
</dbReference>
<evidence type="ECO:0000313" key="2">
    <source>
        <dbReference type="EMBL" id="KQC86676.1"/>
    </source>
</evidence>
<keyword evidence="3" id="KW-1185">Reference proteome</keyword>
<dbReference type="Proteomes" id="UP000050833">
    <property type="component" value="Unassembled WGS sequence"/>
</dbReference>
<keyword evidence="1" id="KW-0472">Membrane</keyword>
<keyword evidence="1" id="KW-1133">Transmembrane helix</keyword>
<proteinExistence type="predicted"/>
<comment type="caution">
    <text evidence="2">The sequence shown here is derived from an EMBL/GenBank/DDBJ whole genome shotgun (WGS) entry which is preliminary data.</text>
</comment>
<dbReference type="EMBL" id="LLKB01000001">
    <property type="protein sequence ID" value="KQC86676.1"/>
    <property type="molecule type" value="Genomic_DNA"/>
</dbReference>
<accession>A0AAW3JWK6</accession>
<protein>
    <submittedName>
        <fullName evidence="2">Uncharacterized protein</fullName>
    </submittedName>
</protein>